<name>G7WDD0_DESOD</name>
<dbReference type="InterPro" id="IPR043128">
    <property type="entry name" value="Rev_trsase/Diguanyl_cyclase"/>
</dbReference>
<dbReference type="PROSITE" id="PS50887">
    <property type="entry name" value="GGDEF"/>
    <property type="match status" value="1"/>
</dbReference>
<dbReference type="Gene3D" id="3.30.70.270">
    <property type="match status" value="1"/>
</dbReference>
<dbReference type="EMBL" id="CP003108">
    <property type="protein sequence ID" value="AET67899.1"/>
    <property type="molecule type" value="Genomic_DNA"/>
</dbReference>
<dbReference type="PANTHER" id="PTHR45138">
    <property type="entry name" value="REGULATORY COMPONENTS OF SENSORY TRANSDUCTION SYSTEM"/>
    <property type="match status" value="1"/>
</dbReference>
<dbReference type="GO" id="GO:0052621">
    <property type="term" value="F:diguanylate cyclase activity"/>
    <property type="evidence" value="ECO:0007669"/>
    <property type="project" value="TreeGrafter"/>
</dbReference>
<reference evidence="4" key="1">
    <citation type="submission" date="2011-11" db="EMBL/GenBank/DDBJ databases">
        <title>Complete sequence of Desulfosporosinus orientis DSM 765.</title>
        <authorList>
            <person name="Lucas S."/>
            <person name="Han J."/>
            <person name="Lapidus A."/>
            <person name="Cheng J.-F."/>
            <person name="Goodwin L."/>
            <person name="Pitluck S."/>
            <person name="Peters L."/>
            <person name="Ovchinnikova G."/>
            <person name="Teshima H."/>
            <person name="Detter J.C."/>
            <person name="Han C."/>
            <person name="Tapia R."/>
            <person name="Land M."/>
            <person name="Hauser L."/>
            <person name="Kyrpides N."/>
            <person name="Ivanova N."/>
            <person name="Pagani I."/>
            <person name="Pester M."/>
            <person name="Spring S."/>
            <person name="Ollivier B."/>
            <person name="Rattei T."/>
            <person name="Klenk H.-P."/>
            <person name="Wagner M."/>
            <person name="Loy A."/>
            <person name="Woyke T."/>
        </authorList>
    </citation>
    <scope>NUCLEOTIDE SEQUENCE [LARGE SCALE GENOMIC DNA]</scope>
    <source>
        <strain evidence="4">ATCC 19365 / DSM 765 / NCIMB 8382 / VKM B-1628</strain>
    </source>
</reference>
<dbReference type="PATRIC" id="fig|768706.3.peg.2315"/>
<feature type="transmembrane region" description="Helical" evidence="1">
    <location>
        <begin position="151"/>
        <end position="171"/>
    </location>
</feature>
<evidence type="ECO:0000256" key="1">
    <source>
        <dbReference type="SAM" id="Phobius"/>
    </source>
</evidence>
<dbReference type="KEGG" id="dor:Desor_2306"/>
<feature type="transmembrane region" description="Helical" evidence="1">
    <location>
        <begin position="40"/>
        <end position="58"/>
    </location>
</feature>
<reference evidence="3 4" key="2">
    <citation type="journal article" date="2012" name="J. Bacteriol.">
        <title>Complete genome sequences of Desulfosporosinus orientis DSM765T, Desulfosporosinus youngiae DSM17734T, Desulfosporosinus meridiei DSM13257T, and Desulfosporosinus acidiphilus DSM22704T.</title>
        <authorList>
            <person name="Pester M."/>
            <person name="Brambilla E."/>
            <person name="Alazard D."/>
            <person name="Rattei T."/>
            <person name="Weinmaier T."/>
            <person name="Han J."/>
            <person name="Lucas S."/>
            <person name="Lapidus A."/>
            <person name="Cheng J.F."/>
            <person name="Goodwin L."/>
            <person name="Pitluck S."/>
            <person name="Peters L."/>
            <person name="Ovchinnikova G."/>
            <person name="Teshima H."/>
            <person name="Detter J.C."/>
            <person name="Han C.S."/>
            <person name="Tapia R."/>
            <person name="Land M.L."/>
            <person name="Hauser L."/>
            <person name="Kyrpides N.C."/>
            <person name="Ivanova N.N."/>
            <person name="Pagani I."/>
            <person name="Huntmann M."/>
            <person name="Wei C.L."/>
            <person name="Davenport K.W."/>
            <person name="Daligault H."/>
            <person name="Chain P.S."/>
            <person name="Chen A."/>
            <person name="Mavromatis K."/>
            <person name="Markowitz V."/>
            <person name="Szeto E."/>
            <person name="Mikhailova N."/>
            <person name="Pati A."/>
            <person name="Wagner M."/>
            <person name="Woyke T."/>
            <person name="Ollivier B."/>
            <person name="Klenk H.P."/>
            <person name="Spring S."/>
            <person name="Loy A."/>
        </authorList>
    </citation>
    <scope>NUCLEOTIDE SEQUENCE [LARGE SCALE GENOMIC DNA]</scope>
    <source>
        <strain evidence="4">ATCC 19365 / DSM 765 / NCIMB 8382 / VKM B-1628</strain>
    </source>
</reference>
<dbReference type="PANTHER" id="PTHR45138:SF9">
    <property type="entry name" value="DIGUANYLATE CYCLASE DGCM-RELATED"/>
    <property type="match status" value="1"/>
</dbReference>
<feature type="transmembrane region" description="Helical" evidence="1">
    <location>
        <begin position="64"/>
        <end position="87"/>
    </location>
</feature>
<keyword evidence="1" id="KW-0472">Membrane</keyword>
<keyword evidence="1" id="KW-1133">Transmembrane helix</keyword>
<proteinExistence type="predicted"/>
<dbReference type="FunFam" id="3.30.70.270:FF:000001">
    <property type="entry name" value="Diguanylate cyclase domain protein"/>
    <property type="match status" value="1"/>
</dbReference>
<organism evidence="3 4">
    <name type="scientific">Desulfosporosinus orientis (strain ATCC 19365 / DSM 765 / NCIMB 8382 / VKM B-1628 / Singapore I)</name>
    <name type="common">Desulfotomaculum orientis</name>
    <dbReference type="NCBI Taxonomy" id="768706"/>
    <lineage>
        <taxon>Bacteria</taxon>
        <taxon>Bacillati</taxon>
        <taxon>Bacillota</taxon>
        <taxon>Clostridia</taxon>
        <taxon>Eubacteriales</taxon>
        <taxon>Desulfitobacteriaceae</taxon>
        <taxon>Desulfosporosinus</taxon>
    </lineage>
</organism>
<dbReference type="SUPFAM" id="SSF55073">
    <property type="entry name" value="Nucleotide cyclase"/>
    <property type="match status" value="1"/>
</dbReference>
<dbReference type="InterPro" id="IPR000160">
    <property type="entry name" value="GGDEF_dom"/>
</dbReference>
<feature type="transmembrane region" description="Helical" evidence="1">
    <location>
        <begin position="124"/>
        <end position="144"/>
    </location>
</feature>
<dbReference type="NCBIfam" id="TIGR00254">
    <property type="entry name" value="GGDEF"/>
    <property type="match status" value="1"/>
</dbReference>
<dbReference type="AlphaFoldDB" id="G7WDD0"/>
<dbReference type="RefSeq" id="WP_014184708.1">
    <property type="nucleotide sequence ID" value="NC_016584.1"/>
</dbReference>
<dbReference type="Proteomes" id="UP000006346">
    <property type="component" value="Chromosome"/>
</dbReference>
<dbReference type="Pfam" id="PF00990">
    <property type="entry name" value="GGDEF"/>
    <property type="match status" value="1"/>
</dbReference>
<feature type="transmembrane region" description="Helical" evidence="1">
    <location>
        <begin position="12"/>
        <end position="28"/>
    </location>
</feature>
<dbReference type="InterPro" id="IPR029787">
    <property type="entry name" value="Nucleotide_cyclase"/>
</dbReference>
<keyword evidence="1" id="KW-0812">Transmembrane</keyword>
<dbReference type="InterPro" id="IPR050469">
    <property type="entry name" value="Diguanylate_Cyclase"/>
</dbReference>
<protein>
    <submittedName>
        <fullName evidence="3">Diguanylate cyclase (GGDEF) domain-containing protein</fullName>
    </submittedName>
</protein>
<dbReference type="CDD" id="cd01949">
    <property type="entry name" value="GGDEF"/>
    <property type="match status" value="1"/>
</dbReference>
<evidence type="ECO:0000313" key="3">
    <source>
        <dbReference type="EMBL" id="AET67899.1"/>
    </source>
</evidence>
<dbReference type="STRING" id="768706.Desor_2306"/>
<accession>G7WDD0</accession>
<dbReference type="OrthoDB" id="9783388at2"/>
<evidence type="ECO:0000259" key="2">
    <source>
        <dbReference type="PROSITE" id="PS50887"/>
    </source>
</evidence>
<feature type="transmembrane region" description="Helical" evidence="1">
    <location>
        <begin position="99"/>
        <end position="118"/>
    </location>
</feature>
<gene>
    <name evidence="3" type="ordered locus">Desor_2306</name>
</gene>
<dbReference type="HOGENOM" id="CLU_000445_11_1_9"/>
<keyword evidence="4" id="KW-1185">Reference proteome</keyword>
<dbReference type="eggNOG" id="COG3706">
    <property type="taxonomic scope" value="Bacteria"/>
</dbReference>
<sequence>MNSNFDLKTMFMVLALGNFCTIILMIAYNNFQGKNNSTKYYIAGKFLLMIAWVLFAMRGVASDLISIIIANSLLFVGVSLNAIAFILLKGFLIRSVKQLYLVFIVISILIFNIVSFLGNENIRVAVGFIIPALIIIPIYVSFLTDKKASRLQILIAVIHMLASVPLFLRAYVSLSSPYVIQLYTPNVFTTWSFLSLFVSLIIGSTGFVLLAKQQDDEELIKFARFDFLTNIYNRRTFFLFAQKSIALCVRKTMPVSLILIDIDNFKKVNDLYGHHIGDEVLKDFASETQRILRQNDLLCRYGGEEFTILLPGADEEDSNKVATRLREVIGQRGIPNHPELKYTVSMGAVSVIPDYETDLEILLKQADVALYTAKNNGKNRIERYSKMA</sequence>
<evidence type="ECO:0000313" key="4">
    <source>
        <dbReference type="Proteomes" id="UP000006346"/>
    </source>
</evidence>
<dbReference type="SMART" id="SM00267">
    <property type="entry name" value="GGDEF"/>
    <property type="match status" value="1"/>
</dbReference>
<feature type="transmembrane region" description="Helical" evidence="1">
    <location>
        <begin position="191"/>
        <end position="211"/>
    </location>
</feature>
<feature type="domain" description="GGDEF" evidence="2">
    <location>
        <begin position="253"/>
        <end position="386"/>
    </location>
</feature>